<feature type="compositionally biased region" description="Basic and acidic residues" evidence="9">
    <location>
        <begin position="9"/>
        <end position="33"/>
    </location>
</feature>
<dbReference type="PROSITE" id="PS51779">
    <property type="entry name" value="POTRA"/>
    <property type="match status" value="1"/>
</dbReference>
<dbReference type="InterPro" id="IPR013685">
    <property type="entry name" value="POTRA_FtsQ_type"/>
</dbReference>
<reference evidence="10 11" key="1">
    <citation type="submission" date="2015-08" db="EMBL/GenBank/DDBJ databases">
        <title>Genome sequence of the pristinamycin over-producing bacterium Streptomyces pristinaespiralis HCCB10218.</title>
        <authorList>
            <person name="Tian J."/>
            <person name="Yang J."/>
            <person name="Li L."/>
            <person name="Ruan L."/>
            <person name="Wei W."/>
            <person name="Zheng G."/>
            <person name="Wei Z."/>
            <person name="Yang S."/>
            <person name="Ge M."/>
            <person name="Jiang W."/>
            <person name="Lu Y."/>
        </authorList>
    </citation>
    <scope>NUCLEOTIDE SEQUENCE [LARGE SCALE GENOMIC DNA]</scope>
    <source>
        <strain evidence="10 11">HCCB 10218</strain>
    </source>
</reference>
<evidence type="ECO:0000256" key="4">
    <source>
        <dbReference type="ARBA" id="ARBA00022692"/>
    </source>
</evidence>
<dbReference type="RefSeq" id="WP_005318703.1">
    <property type="nucleotide sequence ID" value="NZ_CP011340.1"/>
</dbReference>
<organism evidence="10">
    <name type="scientific">Streptomyces pristinaespiralis</name>
    <dbReference type="NCBI Taxonomy" id="38300"/>
    <lineage>
        <taxon>Bacteria</taxon>
        <taxon>Bacillati</taxon>
        <taxon>Actinomycetota</taxon>
        <taxon>Actinomycetes</taxon>
        <taxon>Kitasatosporales</taxon>
        <taxon>Streptomycetaceae</taxon>
        <taxon>Streptomyces</taxon>
    </lineage>
</organism>
<accession>A0A0M4DE30</accession>
<feature type="transmembrane region" description="Helical" evidence="8">
    <location>
        <begin position="45"/>
        <end position="68"/>
    </location>
</feature>
<evidence type="ECO:0000256" key="2">
    <source>
        <dbReference type="ARBA" id="ARBA00022475"/>
    </source>
</evidence>
<dbReference type="GeneID" id="97233528"/>
<evidence type="ECO:0000256" key="7">
    <source>
        <dbReference type="ARBA" id="ARBA00023306"/>
    </source>
</evidence>
<dbReference type="PANTHER" id="PTHR37820:SF1">
    <property type="entry name" value="CELL DIVISION PROTEIN FTSQ"/>
    <property type="match status" value="1"/>
</dbReference>
<dbReference type="PATRIC" id="fig|38300.4.peg.5682"/>
<evidence type="ECO:0000313" key="11">
    <source>
        <dbReference type="Proteomes" id="UP000060513"/>
    </source>
</evidence>
<dbReference type="EMBL" id="CP011340">
    <property type="protein sequence ID" value="ALC23727.1"/>
    <property type="molecule type" value="Genomic_DNA"/>
</dbReference>
<comment type="similarity">
    <text evidence="8">Belongs to the FtsQ/DivIB family. FtsQ subfamily.</text>
</comment>
<evidence type="ECO:0000256" key="5">
    <source>
        <dbReference type="ARBA" id="ARBA00022989"/>
    </source>
</evidence>
<dbReference type="PANTHER" id="PTHR37820">
    <property type="entry name" value="CELL DIVISION PROTEIN DIVIB"/>
    <property type="match status" value="1"/>
</dbReference>
<dbReference type="Gene3D" id="3.10.20.310">
    <property type="entry name" value="membrane protein fhac"/>
    <property type="match status" value="1"/>
</dbReference>
<evidence type="ECO:0000256" key="8">
    <source>
        <dbReference type="HAMAP-Rule" id="MF_00911"/>
    </source>
</evidence>
<dbReference type="InterPro" id="IPR026579">
    <property type="entry name" value="FtsQ"/>
</dbReference>
<feature type="region of interest" description="Disordered" evidence="9">
    <location>
        <begin position="1"/>
        <end position="38"/>
    </location>
</feature>
<dbReference type="GO" id="GO:0032153">
    <property type="term" value="C:cell division site"/>
    <property type="evidence" value="ECO:0007669"/>
    <property type="project" value="UniProtKB-UniRule"/>
</dbReference>
<comment type="subcellular location">
    <subcellularLocation>
        <location evidence="8">Cell membrane</location>
        <topology evidence="8">Single-pass type II membrane protein</topology>
    </subcellularLocation>
    <subcellularLocation>
        <location evidence="1">Membrane</location>
    </subcellularLocation>
    <text evidence="8">Localizes to the division septum.</text>
</comment>
<evidence type="ECO:0000256" key="9">
    <source>
        <dbReference type="SAM" id="MobiDB-lite"/>
    </source>
</evidence>
<evidence type="ECO:0000256" key="3">
    <source>
        <dbReference type="ARBA" id="ARBA00022618"/>
    </source>
</evidence>
<evidence type="ECO:0000256" key="6">
    <source>
        <dbReference type="ARBA" id="ARBA00023136"/>
    </source>
</evidence>
<sequence>MAGPTTAERGARKPPDGPEGPDGKARPRREDTPAGRFRRPGPRSLLIALGALALVAGVAWLLYGSAWLRTEHVTTRGTEVLTPGEVRAAAAVPIGSPLISVDTDAIEVRLRQKLPRIDSIAVERSWPDGIELVVTERKPVLLLEKGAKFVEVDADGVRFATVGKAPAGVPLLRLEVDESPSLDRFGADRLVAEAVRVRSELPAKAAADLQSMKVVSYDYISLELSGNRTVVWGSSGEGGAKARALEALMKAAPEAGHFDVSAPSAPAASGS</sequence>
<evidence type="ECO:0000313" key="10">
    <source>
        <dbReference type="EMBL" id="ALC23727.1"/>
    </source>
</evidence>
<keyword evidence="4 8" id="KW-0812">Transmembrane</keyword>
<dbReference type="Proteomes" id="UP000060513">
    <property type="component" value="Chromosome"/>
</dbReference>
<dbReference type="AlphaFoldDB" id="A0A0M4DE30"/>
<gene>
    <name evidence="8" type="primary">ftsQ</name>
    <name evidence="10" type="ORF">SPRI_5421</name>
</gene>
<comment type="function">
    <text evidence="8">Essential cell division protein.</text>
</comment>
<keyword evidence="6 8" id="KW-0472">Membrane</keyword>
<evidence type="ECO:0000256" key="1">
    <source>
        <dbReference type="ARBA" id="ARBA00004370"/>
    </source>
</evidence>
<dbReference type="STRING" id="38300.SPRI_5421"/>
<protein>
    <recommendedName>
        <fullName evidence="8">Cell division protein FtsQ</fullName>
    </recommendedName>
</protein>
<name>A0A0M4DE30_STRPR</name>
<dbReference type="GO" id="GO:0043093">
    <property type="term" value="P:FtsZ-dependent cytokinesis"/>
    <property type="evidence" value="ECO:0007669"/>
    <property type="project" value="UniProtKB-UniRule"/>
</dbReference>
<dbReference type="HAMAP" id="MF_00911">
    <property type="entry name" value="FtsQ_subfam"/>
    <property type="match status" value="1"/>
</dbReference>
<dbReference type="OMA" id="SWPHGIG"/>
<dbReference type="KEGG" id="spri:SPRI_5421"/>
<dbReference type="InterPro" id="IPR034746">
    <property type="entry name" value="POTRA"/>
</dbReference>
<proteinExistence type="inferred from homology"/>
<keyword evidence="2 8" id="KW-1003">Cell membrane</keyword>
<dbReference type="GO" id="GO:0005886">
    <property type="term" value="C:plasma membrane"/>
    <property type="evidence" value="ECO:0007669"/>
    <property type="project" value="UniProtKB-SubCell"/>
</dbReference>
<dbReference type="GO" id="GO:0090529">
    <property type="term" value="P:cell septum assembly"/>
    <property type="evidence" value="ECO:0007669"/>
    <property type="project" value="InterPro"/>
</dbReference>
<dbReference type="InterPro" id="IPR050487">
    <property type="entry name" value="FtsQ_DivIB"/>
</dbReference>
<dbReference type="OrthoDB" id="9790760at2"/>
<keyword evidence="5 8" id="KW-1133">Transmembrane helix</keyword>
<dbReference type="Pfam" id="PF08478">
    <property type="entry name" value="POTRA_1"/>
    <property type="match status" value="1"/>
</dbReference>
<keyword evidence="7 8" id="KW-0131">Cell cycle</keyword>
<keyword evidence="3 8" id="KW-0132">Cell division</keyword>